<comment type="cofactor">
    <cofactor evidence="8 10">
        <name>Zn(2+)</name>
        <dbReference type="ChEBI" id="CHEBI:29105"/>
    </cofactor>
    <text evidence="8 10">Binds 1 zinc ion per subunit.</text>
</comment>
<dbReference type="GO" id="GO:0046872">
    <property type="term" value="F:metal ion binding"/>
    <property type="evidence" value="ECO:0007669"/>
    <property type="project" value="UniProtKB-KW"/>
</dbReference>
<dbReference type="InterPro" id="IPR007115">
    <property type="entry name" value="6-PTP_synth/QueD"/>
</dbReference>
<keyword evidence="4 8" id="KW-0479">Metal-binding</keyword>
<feature type="active site" description="Proton acceptor" evidence="9">
    <location>
        <position position="41"/>
    </location>
</feature>
<gene>
    <name evidence="11" type="primary">ygcM</name>
    <name evidence="11" type="ordered locus">Bd1863</name>
</gene>
<dbReference type="Proteomes" id="UP000008080">
    <property type="component" value="Chromosome"/>
</dbReference>
<comment type="catalytic activity">
    <reaction evidence="7 8">
        <text>7,8-dihydroneopterin 3'-triphosphate + H2O = 6-carboxy-5,6,7,8-tetrahydropterin + triphosphate + acetaldehyde + 2 H(+)</text>
        <dbReference type="Rhea" id="RHEA:27966"/>
        <dbReference type="ChEBI" id="CHEBI:15343"/>
        <dbReference type="ChEBI" id="CHEBI:15377"/>
        <dbReference type="ChEBI" id="CHEBI:15378"/>
        <dbReference type="ChEBI" id="CHEBI:18036"/>
        <dbReference type="ChEBI" id="CHEBI:58462"/>
        <dbReference type="ChEBI" id="CHEBI:61032"/>
        <dbReference type="EC" id="4.1.2.50"/>
    </reaction>
</comment>
<evidence type="ECO:0000256" key="3">
    <source>
        <dbReference type="ARBA" id="ARBA00018141"/>
    </source>
</evidence>
<evidence type="ECO:0000313" key="12">
    <source>
        <dbReference type="Proteomes" id="UP000008080"/>
    </source>
</evidence>
<dbReference type="HOGENOM" id="CLU_111016_6_1_7"/>
<evidence type="ECO:0000256" key="1">
    <source>
        <dbReference type="ARBA" id="ARBA00005061"/>
    </source>
</evidence>
<dbReference type="GO" id="GO:0008616">
    <property type="term" value="P:tRNA queuosine(34) biosynthetic process"/>
    <property type="evidence" value="ECO:0007669"/>
    <property type="project" value="UniProtKB-KW"/>
</dbReference>
<dbReference type="PIRSF" id="PIRSF006113">
    <property type="entry name" value="PTP_synth"/>
    <property type="match status" value="1"/>
</dbReference>
<name>Q6MLY9_BDEBA</name>
<comment type="similarity">
    <text evidence="2 8">Belongs to the PTPS family. QueD subfamily.</text>
</comment>
<dbReference type="NCBIfam" id="TIGR03367">
    <property type="entry name" value="queuosine_QueD"/>
    <property type="match status" value="1"/>
</dbReference>
<evidence type="ECO:0000313" key="11">
    <source>
        <dbReference type="EMBL" id="CAE79717.1"/>
    </source>
</evidence>
<evidence type="ECO:0000256" key="10">
    <source>
        <dbReference type="PIRSR" id="PIRSR006113-2"/>
    </source>
</evidence>
<dbReference type="Pfam" id="PF01242">
    <property type="entry name" value="PTPS"/>
    <property type="match status" value="1"/>
</dbReference>
<protein>
    <recommendedName>
        <fullName evidence="3 8">6-carboxy-5,6,7,8-tetrahydropterin synthase</fullName>
        <ecNumber evidence="8">4.-.-.-</ecNumber>
    </recommendedName>
</protein>
<keyword evidence="5 8" id="KW-0862">Zinc</keyword>
<dbReference type="EC" id="4.-.-.-" evidence="8"/>
<evidence type="ECO:0000256" key="5">
    <source>
        <dbReference type="ARBA" id="ARBA00022833"/>
    </source>
</evidence>
<evidence type="ECO:0000256" key="2">
    <source>
        <dbReference type="ARBA" id="ARBA00008900"/>
    </source>
</evidence>
<keyword evidence="6 8" id="KW-0456">Lyase</keyword>
<sequence>MWSWTYSPRNDYSISMKFELKQHFQIESARFLPHLPASHPCSRMHGHSFKLILTLVGDLDPKIGWVIDYNDIQALMKPLLDQIDHRVLNEVPGLENPTSELLAKWLYDKARPFLPTLVKVTVAETPATECSYPVI</sequence>
<keyword evidence="12" id="KW-1185">Reference proteome</keyword>
<reference evidence="11 12" key="1">
    <citation type="journal article" date="2004" name="Science">
        <title>A predator unmasked: life cycle of Bdellovibrio bacteriovorus from a genomic perspective.</title>
        <authorList>
            <person name="Rendulic S."/>
            <person name="Jagtap P."/>
            <person name="Rosinus A."/>
            <person name="Eppinger M."/>
            <person name="Baar C."/>
            <person name="Lanz C."/>
            <person name="Keller H."/>
            <person name="Lambert C."/>
            <person name="Evans K.J."/>
            <person name="Goesmann A."/>
            <person name="Meyer F."/>
            <person name="Sockett R.E."/>
            <person name="Schuster S.C."/>
        </authorList>
    </citation>
    <scope>NUCLEOTIDE SEQUENCE [LARGE SCALE GENOMIC DNA]</scope>
    <source>
        <strain evidence="12">ATCC 15356 / DSM 50701 / NCIMB 9529 / HD100</strain>
    </source>
</reference>
<organism evidence="11 12">
    <name type="scientific">Bdellovibrio bacteriovorus (strain ATCC 15356 / DSM 50701 / NCIMB 9529 / HD100)</name>
    <dbReference type="NCBI Taxonomy" id="264462"/>
    <lineage>
        <taxon>Bacteria</taxon>
        <taxon>Pseudomonadati</taxon>
        <taxon>Bdellovibrionota</taxon>
        <taxon>Bdellovibrionia</taxon>
        <taxon>Bdellovibrionales</taxon>
        <taxon>Pseudobdellovibrionaceae</taxon>
        <taxon>Bdellovibrio</taxon>
    </lineage>
</organism>
<accession>Q6MLY9</accession>
<dbReference type="KEGG" id="bba:Bd1863"/>
<keyword evidence="8" id="KW-0671">Queuosine biosynthesis</keyword>
<evidence type="ECO:0000256" key="9">
    <source>
        <dbReference type="PIRSR" id="PIRSR006113-1"/>
    </source>
</evidence>
<dbReference type="GO" id="GO:0070497">
    <property type="term" value="F:6-carboxytetrahydropterin synthase activity"/>
    <property type="evidence" value="ECO:0007669"/>
    <property type="project" value="UniProtKB-EC"/>
</dbReference>
<dbReference type="SUPFAM" id="SSF55620">
    <property type="entry name" value="Tetrahydrobiopterin biosynthesis enzymes-like"/>
    <property type="match status" value="1"/>
</dbReference>
<dbReference type="Gene3D" id="3.30.479.10">
    <property type="entry name" value="6-pyruvoyl tetrahydropterin synthase/QueD"/>
    <property type="match status" value="1"/>
</dbReference>
<evidence type="ECO:0000256" key="7">
    <source>
        <dbReference type="ARBA" id="ARBA00048807"/>
    </source>
</evidence>
<evidence type="ECO:0000256" key="6">
    <source>
        <dbReference type="ARBA" id="ARBA00023239"/>
    </source>
</evidence>
<dbReference type="STRING" id="264462.Bd1863"/>
<dbReference type="EMBL" id="BX842651">
    <property type="protein sequence ID" value="CAE79717.1"/>
    <property type="molecule type" value="Genomic_DNA"/>
</dbReference>
<feature type="active site" description="Charge relay system" evidence="9">
    <location>
        <position position="85"/>
    </location>
</feature>
<dbReference type="AlphaFoldDB" id="Q6MLY9"/>
<dbReference type="eggNOG" id="COG0720">
    <property type="taxonomic scope" value="Bacteria"/>
</dbReference>
<proteinExistence type="inferred from homology"/>
<dbReference type="UniPathway" id="UPA00391"/>
<evidence type="ECO:0000256" key="8">
    <source>
        <dbReference type="PIRNR" id="PIRNR006113"/>
    </source>
</evidence>
<dbReference type="PANTHER" id="PTHR12589:SF7">
    <property type="entry name" value="6-PYRUVOYL TETRAHYDROBIOPTERIN SYNTHASE"/>
    <property type="match status" value="1"/>
</dbReference>
<feature type="binding site" evidence="10">
    <location>
        <position position="45"/>
    </location>
    <ligand>
        <name>Zn(2+)</name>
        <dbReference type="ChEBI" id="CHEBI:29105"/>
    </ligand>
</feature>
<comment type="pathway">
    <text evidence="1 8">Purine metabolism; 7-cyano-7-deazaguanine biosynthesis.</text>
</comment>
<evidence type="ECO:0000256" key="4">
    <source>
        <dbReference type="ARBA" id="ARBA00022723"/>
    </source>
</evidence>
<dbReference type="PANTHER" id="PTHR12589">
    <property type="entry name" value="PYRUVOYL TETRAHYDROBIOPTERIN SYNTHASE"/>
    <property type="match status" value="1"/>
</dbReference>
<feature type="active site" description="Charge relay system" evidence="9">
    <location>
        <position position="124"/>
    </location>
</feature>
<feature type="binding site" evidence="10">
    <location>
        <position position="47"/>
    </location>
    <ligand>
        <name>Zn(2+)</name>
        <dbReference type="ChEBI" id="CHEBI:29105"/>
    </ligand>
</feature>
<dbReference type="InterPro" id="IPR038418">
    <property type="entry name" value="6-PTP_synth/QueD_sf"/>
</dbReference>